<dbReference type="PROSITE" id="PS50102">
    <property type="entry name" value="RRM"/>
    <property type="match status" value="1"/>
</dbReference>
<dbReference type="InterPro" id="IPR000504">
    <property type="entry name" value="RRM_dom"/>
</dbReference>
<keyword evidence="2" id="KW-0677">Repeat</keyword>
<dbReference type="Pfam" id="PF00642">
    <property type="entry name" value="zf-CCCH"/>
    <property type="match status" value="2"/>
</dbReference>
<dbReference type="EMBL" id="SWFS01000338">
    <property type="protein sequence ID" value="KAA8909514.1"/>
    <property type="molecule type" value="Genomic_DNA"/>
</dbReference>
<keyword evidence="3 6" id="KW-0863">Zinc-finger</keyword>
<feature type="zinc finger region" description="C3H1-type" evidence="6">
    <location>
        <begin position="142"/>
        <end position="169"/>
    </location>
</feature>
<feature type="zinc finger region" description="C3H1-type" evidence="6">
    <location>
        <begin position="12"/>
        <end position="40"/>
    </location>
</feature>
<feature type="domain" description="RRM" evidence="8">
    <location>
        <begin position="44"/>
        <end position="140"/>
    </location>
</feature>
<dbReference type="SUPFAM" id="SSF54928">
    <property type="entry name" value="RNA-binding domain, RBD"/>
    <property type="match status" value="1"/>
</dbReference>
<feature type="domain" description="C3H1-type" evidence="9">
    <location>
        <begin position="142"/>
        <end position="169"/>
    </location>
</feature>
<dbReference type="InterPro" id="IPR000571">
    <property type="entry name" value="Znf_CCCH"/>
</dbReference>
<gene>
    <name evidence="10" type="ORF">TRICI_004479</name>
</gene>
<dbReference type="InterPro" id="IPR012677">
    <property type="entry name" value="Nucleotide-bd_a/b_plait_sf"/>
</dbReference>
<name>A0A642V0J0_9ASCO</name>
<dbReference type="GO" id="GO:0089701">
    <property type="term" value="C:U2AF complex"/>
    <property type="evidence" value="ECO:0007669"/>
    <property type="project" value="InterPro"/>
</dbReference>
<evidence type="ECO:0000256" key="6">
    <source>
        <dbReference type="PROSITE-ProRule" id="PRU00723"/>
    </source>
</evidence>
<evidence type="ECO:0000256" key="2">
    <source>
        <dbReference type="ARBA" id="ARBA00022737"/>
    </source>
</evidence>
<dbReference type="GO" id="GO:0008270">
    <property type="term" value="F:zinc ion binding"/>
    <property type="evidence" value="ECO:0007669"/>
    <property type="project" value="UniProtKB-KW"/>
</dbReference>
<dbReference type="SMART" id="SM00361">
    <property type="entry name" value="RRM_1"/>
    <property type="match status" value="1"/>
</dbReference>
<dbReference type="InterPro" id="IPR035979">
    <property type="entry name" value="RBD_domain_sf"/>
</dbReference>
<evidence type="ECO:0000256" key="7">
    <source>
        <dbReference type="SAM" id="MobiDB-lite"/>
    </source>
</evidence>
<evidence type="ECO:0000259" key="9">
    <source>
        <dbReference type="PROSITE" id="PS50103"/>
    </source>
</evidence>
<evidence type="ECO:0000256" key="4">
    <source>
        <dbReference type="ARBA" id="ARBA00022833"/>
    </source>
</evidence>
<sequence>MATYLASIYGTEHDKVNCSFYYKIGACRHGDKCSRKHVKPTYSQTLICRNMYQDPSLIRGNTQSAGEMQEQFEAFYEDFYCEAALFGKLEEMVVCENTNDHLKGNVYARFKYEEDAQKAMDNFNSRWYGGRPIYCELSPVTDFKEACCRQHESRDCNRGGYCNFMHAKRPPQRLLRELESSQKKYIEKHGKDERSDSESPSPDRERRRHR</sequence>
<dbReference type="PANTHER" id="PTHR12620">
    <property type="entry name" value="U2 SNRNP AUXILIARY FACTOR, SMALL SUBUNIT"/>
    <property type="match status" value="1"/>
</dbReference>
<dbReference type="GO" id="GO:0000398">
    <property type="term" value="P:mRNA splicing, via spliceosome"/>
    <property type="evidence" value="ECO:0007669"/>
    <property type="project" value="InterPro"/>
</dbReference>
<dbReference type="SMART" id="SM00356">
    <property type="entry name" value="ZnF_C3H1"/>
    <property type="match status" value="2"/>
</dbReference>
<dbReference type="FunFam" id="3.30.70.330:FF:000066">
    <property type="entry name" value="Splicing factor u2af 23 kDa subunit"/>
    <property type="match status" value="1"/>
</dbReference>
<comment type="caution">
    <text evidence="10">The sequence shown here is derived from an EMBL/GenBank/DDBJ whole genome shotgun (WGS) entry which is preliminary data.</text>
</comment>
<keyword evidence="11" id="KW-1185">Reference proteome</keyword>
<dbReference type="OrthoDB" id="423462at2759"/>
<dbReference type="PRINTS" id="PR01848">
    <property type="entry name" value="U2AUXFACTOR"/>
</dbReference>
<evidence type="ECO:0000259" key="8">
    <source>
        <dbReference type="PROSITE" id="PS50102"/>
    </source>
</evidence>
<dbReference type="AlphaFoldDB" id="A0A642V0J0"/>
<dbReference type="Proteomes" id="UP000761534">
    <property type="component" value="Unassembled WGS sequence"/>
</dbReference>
<accession>A0A642V0J0</accession>
<keyword evidence="4 6" id="KW-0862">Zinc</keyword>
<feature type="region of interest" description="Disordered" evidence="7">
    <location>
        <begin position="178"/>
        <end position="210"/>
    </location>
</feature>
<organism evidence="10 11">
    <name type="scientific">Trichomonascus ciferrii</name>
    <dbReference type="NCBI Taxonomy" id="44093"/>
    <lineage>
        <taxon>Eukaryota</taxon>
        <taxon>Fungi</taxon>
        <taxon>Dikarya</taxon>
        <taxon>Ascomycota</taxon>
        <taxon>Saccharomycotina</taxon>
        <taxon>Dipodascomycetes</taxon>
        <taxon>Dipodascales</taxon>
        <taxon>Trichomonascaceae</taxon>
        <taxon>Trichomonascus</taxon>
        <taxon>Trichomonascus ciferrii complex</taxon>
    </lineage>
</organism>
<evidence type="ECO:0000256" key="1">
    <source>
        <dbReference type="ARBA" id="ARBA00022723"/>
    </source>
</evidence>
<feature type="domain" description="C3H1-type" evidence="9">
    <location>
        <begin position="12"/>
        <end position="40"/>
    </location>
</feature>
<protein>
    <recommendedName>
        <fullName evidence="12">Splicing factor U2AF 23 kDa subunit</fullName>
    </recommendedName>
</protein>
<dbReference type="InterPro" id="IPR009145">
    <property type="entry name" value="U2AF_small"/>
</dbReference>
<dbReference type="PROSITE" id="PS50103">
    <property type="entry name" value="ZF_C3H1"/>
    <property type="match status" value="2"/>
</dbReference>
<dbReference type="Gene3D" id="3.30.70.330">
    <property type="match status" value="1"/>
</dbReference>
<dbReference type="GO" id="GO:0003723">
    <property type="term" value="F:RNA binding"/>
    <property type="evidence" value="ECO:0007669"/>
    <property type="project" value="UniProtKB-UniRule"/>
</dbReference>
<dbReference type="VEuPathDB" id="FungiDB:TRICI_004479"/>
<keyword evidence="1 6" id="KW-0479">Metal-binding</keyword>
<evidence type="ECO:0000313" key="11">
    <source>
        <dbReference type="Proteomes" id="UP000761534"/>
    </source>
</evidence>
<evidence type="ECO:0008006" key="12">
    <source>
        <dbReference type="Google" id="ProtNLM"/>
    </source>
</evidence>
<evidence type="ECO:0000313" key="10">
    <source>
        <dbReference type="EMBL" id="KAA8909514.1"/>
    </source>
</evidence>
<proteinExistence type="predicted"/>
<keyword evidence="5" id="KW-0694">RNA-binding</keyword>
<evidence type="ECO:0000256" key="3">
    <source>
        <dbReference type="ARBA" id="ARBA00022771"/>
    </source>
</evidence>
<reference evidence="10" key="1">
    <citation type="journal article" date="2019" name="G3 (Bethesda)">
        <title>Genome Assemblies of Two Rare Opportunistic Yeast Pathogens: Diutina rugosa (syn. Candida rugosa) and Trichomonascus ciferrii (syn. Candida ciferrii).</title>
        <authorList>
            <person name="Mixao V."/>
            <person name="Saus E."/>
            <person name="Hansen A.P."/>
            <person name="Lass-Florl C."/>
            <person name="Gabaldon T."/>
        </authorList>
    </citation>
    <scope>NUCLEOTIDE SEQUENCE</scope>
    <source>
        <strain evidence="10">CBS 4856</strain>
    </source>
</reference>
<dbReference type="InterPro" id="IPR003954">
    <property type="entry name" value="RRM_euk-type"/>
</dbReference>
<dbReference type="Pfam" id="PF00076">
    <property type="entry name" value="RRM_1"/>
    <property type="match status" value="1"/>
</dbReference>
<evidence type="ECO:0000256" key="5">
    <source>
        <dbReference type="PROSITE-ProRule" id="PRU00176"/>
    </source>
</evidence>